<dbReference type="RefSeq" id="WP_261693739.1">
    <property type="nucleotide sequence ID" value="NZ_CP104694.1"/>
</dbReference>
<name>A0ABY6BAP9_9GAMM</name>
<gene>
    <name evidence="2" type="ORF">N4264_18670</name>
</gene>
<reference evidence="2" key="1">
    <citation type="submission" date="2022-09" db="EMBL/GenBank/DDBJ databases">
        <title>Tahibacter sp. nov., isolated from a fresh water.</title>
        <authorList>
            <person name="Baek J.H."/>
            <person name="Lee J.K."/>
            <person name="Kim J.M."/>
            <person name="Jeon C.O."/>
        </authorList>
    </citation>
    <scope>NUCLEOTIDE SEQUENCE</scope>
    <source>
        <strain evidence="2">W38</strain>
    </source>
</reference>
<keyword evidence="3" id="KW-1185">Reference proteome</keyword>
<evidence type="ECO:0000259" key="1">
    <source>
        <dbReference type="Pfam" id="PF07638"/>
    </source>
</evidence>
<sequence>MRRKKSTVIAALGLTTRDSAGFRHALDSTSTKGRAMSEITVLLERARSGDDGAWDEVVGLLYADLKRLARGAMTAAGPNTLSPTGLVHECYERLARAGAGGVTNRSHFFALAAQAMRQLLINHARDRVAAKRGGGAQHTTLGHVDLAADREAEDLLAIDDALRELAQSDERLVRIVECRVFAGLNDAETAEALNLSLRTAQRLWQSARDRLKIVLGEPE</sequence>
<dbReference type="EMBL" id="CP104694">
    <property type="protein sequence ID" value="UXI66759.1"/>
    <property type="molecule type" value="Genomic_DNA"/>
</dbReference>
<dbReference type="SUPFAM" id="SSF88659">
    <property type="entry name" value="Sigma3 and sigma4 domains of RNA polymerase sigma factors"/>
    <property type="match status" value="1"/>
</dbReference>
<dbReference type="InterPro" id="IPR011517">
    <property type="entry name" value="RNA_pol_sigma70_ECF-like"/>
</dbReference>
<dbReference type="Proteomes" id="UP001064632">
    <property type="component" value="Chromosome"/>
</dbReference>
<organism evidence="2 3">
    <name type="scientific">Tahibacter amnicola</name>
    <dbReference type="NCBI Taxonomy" id="2976241"/>
    <lineage>
        <taxon>Bacteria</taxon>
        <taxon>Pseudomonadati</taxon>
        <taxon>Pseudomonadota</taxon>
        <taxon>Gammaproteobacteria</taxon>
        <taxon>Lysobacterales</taxon>
        <taxon>Rhodanobacteraceae</taxon>
        <taxon>Tahibacter</taxon>
    </lineage>
</organism>
<dbReference type="InterPro" id="IPR053812">
    <property type="entry name" value="HTH_Sigma70_ECF-like"/>
</dbReference>
<protein>
    <submittedName>
        <fullName evidence="2">ECF-type sigma factor</fullName>
    </submittedName>
</protein>
<feature type="domain" description="RNA polymerase sigma-70 ECF-like HTH" evidence="1">
    <location>
        <begin position="36"/>
        <end position="212"/>
    </location>
</feature>
<dbReference type="Gene3D" id="1.10.10.10">
    <property type="entry name" value="Winged helix-like DNA-binding domain superfamily/Winged helix DNA-binding domain"/>
    <property type="match status" value="1"/>
</dbReference>
<evidence type="ECO:0000313" key="3">
    <source>
        <dbReference type="Proteomes" id="UP001064632"/>
    </source>
</evidence>
<dbReference type="InterPro" id="IPR036388">
    <property type="entry name" value="WH-like_DNA-bd_sf"/>
</dbReference>
<dbReference type="NCBIfam" id="TIGR02999">
    <property type="entry name" value="Sig-70_X6"/>
    <property type="match status" value="1"/>
</dbReference>
<proteinExistence type="predicted"/>
<dbReference type="InterPro" id="IPR013324">
    <property type="entry name" value="RNA_pol_sigma_r3/r4-like"/>
</dbReference>
<accession>A0ABY6BAP9</accession>
<evidence type="ECO:0000313" key="2">
    <source>
        <dbReference type="EMBL" id="UXI66759.1"/>
    </source>
</evidence>
<dbReference type="Pfam" id="PF07638">
    <property type="entry name" value="Sigma70_ECF"/>
    <property type="match status" value="1"/>
</dbReference>